<dbReference type="PRINTS" id="PR00085">
    <property type="entry name" value="THFDHDRGNASE"/>
</dbReference>
<dbReference type="FunFam" id="3.40.50.720:FF:000006">
    <property type="entry name" value="Bifunctional protein FolD"/>
    <property type="match status" value="1"/>
</dbReference>
<dbReference type="NCBIfam" id="NF010785">
    <property type="entry name" value="PRK14188.1"/>
    <property type="match status" value="1"/>
</dbReference>
<evidence type="ECO:0000259" key="13">
    <source>
        <dbReference type="Pfam" id="PF00763"/>
    </source>
</evidence>
<dbReference type="PROSITE" id="PS00766">
    <property type="entry name" value="THF_DHG_CYH_1"/>
    <property type="match status" value="1"/>
</dbReference>
<gene>
    <name evidence="12" type="primary">folD</name>
    <name evidence="15" type="ORF">SAMN05444272_1356</name>
</gene>
<dbReference type="NCBIfam" id="NF010783">
    <property type="entry name" value="PRK14186.1"/>
    <property type="match status" value="1"/>
</dbReference>
<dbReference type="InterPro" id="IPR020631">
    <property type="entry name" value="THF_DH/CycHdrlase_NAD-bd_dom"/>
</dbReference>
<dbReference type="EC" id="3.5.4.9" evidence="12"/>
<dbReference type="GO" id="GO:0004477">
    <property type="term" value="F:methenyltetrahydrofolate cyclohydrolase activity"/>
    <property type="evidence" value="ECO:0007669"/>
    <property type="project" value="UniProtKB-UniRule"/>
</dbReference>
<evidence type="ECO:0000313" key="15">
    <source>
        <dbReference type="EMBL" id="SHL73963.1"/>
    </source>
</evidence>
<keyword evidence="10 12" id="KW-0486">Methionine biosynthesis</keyword>
<evidence type="ECO:0000256" key="3">
    <source>
        <dbReference type="ARBA" id="ARBA00022563"/>
    </source>
</evidence>
<dbReference type="GO" id="GO:0005829">
    <property type="term" value="C:cytosol"/>
    <property type="evidence" value="ECO:0007669"/>
    <property type="project" value="TreeGrafter"/>
</dbReference>
<dbReference type="AlphaFoldDB" id="A0A1M7D3J3"/>
<dbReference type="STRING" id="735517.SAMN05444272_1356"/>
<evidence type="ECO:0000313" key="16">
    <source>
        <dbReference type="Proteomes" id="UP000186002"/>
    </source>
</evidence>
<comment type="pathway">
    <text evidence="1 12">One-carbon metabolism; tetrahydrofolate interconversion.</text>
</comment>
<keyword evidence="7 12" id="KW-0521">NADP</keyword>
<organism evidence="15 16">
    <name type="scientific">Roseibium suaedae</name>
    <dbReference type="NCBI Taxonomy" id="735517"/>
    <lineage>
        <taxon>Bacteria</taxon>
        <taxon>Pseudomonadati</taxon>
        <taxon>Pseudomonadota</taxon>
        <taxon>Alphaproteobacteria</taxon>
        <taxon>Hyphomicrobiales</taxon>
        <taxon>Stappiaceae</taxon>
        <taxon>Roseibium</taxon>
    </lineage>
</organism>
<dbReference type="InterPro" id="IPR046346">
    <property type="entry name" value="Aminoacid_DH-like_N_sf"/>
</dbReference>
<comment type="catalytic activity">
    <reaction evidence="12">
        <text>(6R)-5,10-methenyltetrahydrofolate + H2O = (6R)-10-formyltetrahydrofolate + H(+)</text>
        <dbReference type="Rhea" id="RHEA:23700"/>
        <dbReference type="ChEBI" id="CHEBI:15377"/>
        <dbReference type="ChEBI" id="CHEBI:15378"/>
        <dbReference type="ChEBI" id="CHEBI:57455"/>
        <dbReference type="ChEBI" id="CHEBI:195366"/>
        <dbReference type="EC" id="3.5.4.9"/>
    </reaction>
</comment>
<keyword evidence="16" id="KW-1185">Reference proteome</keyword>
<comment type="catalytic activity">
    <reaction evidence="12">
        <text>(6R)-5,10-methylene-5,6,7,8-tetrahydrofolate + NADP(+) = (6R)-5,10-methenyltetrahydrofolate + NADPH</text>
        <dbReference type="Rhea" id="RHEA:22812"/>
        <dbReference type="ChEBI" id="CHEBI:15636"/>
        <dbReference type="ChEBI" id="CHEBI:57455"/>
        <dbReference type="ChEBI" id="CHEBI:57783"/>
        <dbReference type="ChEBI" id="CHEBI:58349"/>
        <dbReference type="EC" id="1.5.1.5"/>
    </reaction>
</comment>
<dbReference type="PROSITE" id="PS00767">
    <property type="entry name" value="THF_DHG_CYH_2"/>
    <property type="match status" value="1"/>
</dbReference>
<comment type="similarity">
    <text evidence="12">Belongs to the tetrahydrofolate dehydrogenase/cyclohydrolase family.</text>
</comment>
<comment type="caution">
    <text evidence="12">Lacks conserved residue(s) required for the propagation of feature annotation.</text>
</comment>
<dbReference type="NCBIfam" id="NF008058">
    <property type="entry name" value="PRK10792.1"/>
    <property type="match status" value="1"/>
</dbReference>
<dbReference type="GO" id="GO:0009086">
    <property type="term" value="P:methionine biosynthetic process"/>
    <property type="evidence" value="ECO:0007669"/>
    <property type="project" value="UniProtKB-KW"/>
</dbReference>
<dbReference type="PANTHER" id="PTHR48099">
    <property type="entry name" value="C-1-TETRAHYDROFOLATE SYNTHASE, CYTOPLASMIC-RELATED"/>
    <property type="match status" value="1"/>
</dbReference>
<feature type="binding site" evidence="12">
    <location>
        <position position="236"/>
    </location>
    <ligand>
        <name>NADP(+)</name>
        <dbReference type="ChEBI" id="CHEBI:58349"/>
    </ligand>
</feature>
<dbReference type="GO" id="GO:0000105">
    <property type="term" value="P:L-histidine biosynthetic process"/>
    <property type="evidence" value="ECO:0007669"/>
    <property type="project" value="UniProtKB-KW"/>
</dbReference>
<dbReference type="GO" id="GO:0004488">
    <property type="term" value="F:methylenetetrahydrofolate dehydrogenase (NADP+) activity"/>
    <property type="evidence" value="ECO:0007669"/>
    <property type="project" value="UniProtKB-UniRule"/>
</dbReference>
<keyword evidence="9 12" id="KW-0368">Histidine biosynthesis</keyword>
<keyword evidence="8 12" id="KW-0560">Oxidoreductase</keyword>
<keyword evidence="11 12" id="KW-0511">Multifunctional enzyme</keyword>
<reference evidence="15 16" key="1">
    <citation type="submission" date="2016-11" db="EMBL/GenBank/DDBJ databases">
        <authorList>
            <person name="Jaros S."/>
            <person name="Januszkiewicz K."/>
            <person name="Wedrychowicz H."/>
        </authorList>
    </citation>
    <scope>NUCLEOTIDE SEQUENCE [LARGE SCALE GENOMIC DNA]</scope>
    <source>
        <strain evidence="15 16">DSM 22153</strain>
    </source>
</reference>
<keyword evidence="6 12" id="KW-0378">Hydrolase</keyword>
<dbReference type="InterPro" id="IPR020867">
    <property type="entry name" value="THF_DH/CycHdrlase_CS"/>
</dbReference>
<evidence type="ECO:0000256" key="11">
    <source>
        <dbReference type="ARBA" id="ARBA00023268"/>
    </source>
</evidence>
<keyword evidence="4 12" id="KW-0028">Amino-acid biosynthesis</keyword>
<comment type="subunit">
    <text evidence="2 12">Homodimer.</text>
</comment>
<dbReference type="SUPFAM" id="SSF53223">
    <property type="entry name" value="Aminoacid dehydrogenase-like, N-terminal domain"/>
    <property type="match status" value="1"/>
</dbReference>
<dbReference type="InterPro" id="IPR020630">
    <property type="entry name" value="THF_DH/CycHdrlase_cat_dom"/>
</dbReference>
<dbReference type="PANTHER" id="PTHR48099:SF5">
    <property type="entry name" value="C-1-TETRAHYDROFOLATE SYNTHASE, CYTOPLASMIC"/>
    <property type="match status" value="1"/>
</dbReference>
<dbReference type="Gene3D" id="3.40.50.10860">
    <property type="entry name" value="Leucine Dehydrogenase, chain A, domain 1"/>
    <property type="match status" value="1"/>
</dbReference>
<dbReference type="InterPro" id="IPR000672">
    <property type="entry name" value="THF_DH/CycHdrlase"/>
</dbReference>
<proteinExistence type="inferred from homology"/>
<dbReference type="SUPFAM" id="SSF51735">
    <property type="entry name" value="NAD(P)-binding Rossmann-fold domains"/>
    <property type="match status" value="1"/>
</dbReference>
<evidence type="ECO:0000256" key="9">
    <source>
        <dbReference type="ARBA" id="ARBA00023102"/>
    </source>
</evidence>
<dbReference type="FunFam" id="3.40.50.10860:FF:000005">
    <property type="entry name" value="C-1-tetrahydrofolate synthase, cytoplasmic, putative"/>
    <property type="match status" value="1"/>
</dbReference>
<dbReference type="Pfam" id="PF02882">
    <property type="entry name" value="THF_DHG_CYH_C"/>
    <property type="match status" value="1"/>
</dbReference>
<keyword evidence="5 12" id="KW-0658">Purine biosynthesis</keyword>
<dbReference type="Gene3D" id="3.40.50.720">
    <property type="entry name" value="NAD(P)-binding Rossmann-like Domain"/>
    <property type="match status" value="1"/>
</dbReference>
<dbReference type="OrthoDB" id="9803580at2"/>
<dbReference type="UniPathway" id="UPA00193"/>
<evidence type="ECO:0000256" key="4">
    <source>
        <dbReference type="ARBA" id="ARBA00022605"/>
    </source>
</evidence>
<evidence type="ECO:0000256" key="6">
    <source>
        <dbReference type="ARBA" id="ARBA00022801"/>
    </source>
</evidence>
<accession>A0A1M7D3J3</accession>
<evidence type="ECO:0000256" key="5">
    <source>
        <dbReference type="ARBA" id="ARBA00022755"/>
    </source>
</evidence>
<dbReference type="HAMAP" id="MF_01576">
    <property type="entry name" value="THF_DHG_CYH"/>
    <property type="match status" value="1"/>
</dbReference>
<evidence type="ECO:0000256" key="7">
    <source>
        <dbReference type="ARBA" id="ARBA00022857"/>
    </source>
</evidence>
<evidence type="ECO:0000259" key="14">
    <source>
        <dbReference type="Pfam" id="PF02882"/>
    </source>
</evidence>
<dbReference type="RefSeq" id="WP_073010383.1">
    <property type="nucleotide sequence ID" value="NZ_FRBW01000001.1"/>
</dbReference>
<dbReference type="GO" id="GO:0035999">
    <property type="term" value="P:tetrahydrofolate interconversion"/>
    <property type="evidence" value="ECO:0007669"/>
    <property type="project" value="UniProtKB-UniRule"/>
</dbReference>
<evidence type="ECO:0000256" key="12">
    <source>
        <dbReference type="HAMAP-Rule" id="MF_01576"/>
    </source>
</evidence>
<protein>
    <recommendedName>
        <fullName evidence="12">Bifunctional protein FolD</fullName>
    </recommendedName>
    <domain>
        <recommendedName>
            <fullName evidence="12">Methylenetetrahydrofolate dehydrogenase</fullName>
            <ecNumber evidence="12">1.5.1.5</ecNumber>
        </recommendedName>
    </domain>
    <domain>
        <recommendedName>
            <fullName evidence="12">Methenyltetrahydrofolate cyclohydrolase</fullName>
            <ecNumber evidence="12">3.5.4.9</ecNumber>
        </recommendedName>
    </domain>
</protein>
<dbReference type="Proteomes" id="UP000186002">
    <property type="component" value="Unassembled WGS sequence"/>
</dbReference>
<keyword evidence="3 12" id="KW-0554">One-carbon metabolism</keyword>
<dbReference type="EC" id="1.5.1.5" evidence="12"/>
<evidence type="ECO:0000256" key="10">
    <source>
        <dbReference type="ARBA" id="ARBA00023167"/>
    </source>
</evidence>
<dbReference type="InterPro" id="IPR036291">
    <property type="entry name" value="NAD(P)-bd_dom_sf"/>
</dbReference>
<feature type="binding site" evidence="12">
    <location>
        <begin position="170"/>
        <end position="172"/>
    </location>
    <ligand>
        <name>NADP(+)</name>
        <dbReference type="ChEBI" id="CHEBI:58349"/>
    </ligand>
</feature>
<sequence>MSEARIIDGKAVAESVRDEISARSAALLQSSGIRPGLAVVLVGEDPASQVYVRNKDRTAEACGFHSVKHTLAADTPETDVLALVEQLNNDPAIHGILVQLPLPRHIDESKVLRLIKPEKDVDGFHPVNVGLLTAGERSAALVPCTPAGSLVLLKRTLGQDLSGMNAVVIGRSNIVGKPMASLLLQESCTVTIAHSRTRDLPAVVRTADIVVAAVGRPEMVRGDWIKPGATVIDVGINRLPAPELGEGKSRLVGDVAFKEAVQHAGAITPVPGGVGPMTIAMLMVNTLTAARRQLNLPEEAPLF</sequence>
<dbReference type="Pfam" id="PF00763">
    <property type="entry name" value="THF_DHG_CYH"/>
    <property type="match status" value="1"/>
</dbReference>
<feature type="domain" description="Tetrahydrofolate dehydrogenase/cyclohydrolase catalytic" evidence="13">
    <location>
        <begin position="7"/>
        <end position="122"/>
    </location>
</feature>
<evidence type="ECO:0000256" key="8">
    <source>
        <dbReference type="ARBA" id="ARBA00023002"/>
    </source>
</evidence>
<dbReference type="EMBL" id="FRBW01000001">
    <property type="protein sequence ID" value="SHL73963.1"/>
    <property type="molecule type" value="Genomic_DNA"/>
</dbReference>
<dbReference type="CDD" id="cd01080">
    <property type="entry name" value="NAD_bind_m-THF_DH_Cyclohyd"/>
    <property type="match status" value="1"/>
</dbReference>
<name>A0A1M7D3J3_9HYPH</name>
<feature type="domain" description="Tetrahydrofolate dehydrogenase/cyclohydrolase NAD(P)-binding" evidence="14">
    <location>
        <begin position="143"/>
        <end position="293"/>
    </location>
</feature>
<evidence type="ECO:0000256" key="1">
    <source>
        <dbReference type="ARBA" id="ARBA00004777"/>
    </source>
</evidence>
<comment type="function">
    <text evidence="12">Catalyzes the oxidation of 5,10-methylenetetrahydrofolate to 5,10-methenyltetrahydrofolate and then the hydrolysis of 5,10-methenyltetrahydrofolate to 10-formyltetrahydrofolate.</text>
</comment>
<evidence type="ECO:0000256" key="2">
    <source>
        <dbReference type="ARBA" id="ARBA00011738"/>
    </source>
</evidence>
<dbReference type="GO" id="GO:0006164">
    <property type="term" value="P:purine nucleotide biosynthetic process"/>
    <property type="evidence" value="ECO:0007669"/>
    <property type="project" value="UniProtKB-KW"/>
</dbReference>